<accession>A0A7R7XA64</accession>
<dbReference type="PANTHER" id="PTHR43791">
    <property type="entry name" value="PERMEASE-RELATED"/>
    <property type="match status" value="1"/>
</dbReference>
<comment type="similarity">
    <text evidence="2">Belongs to the major facilitator superfamily.</text>
</comment>
<keyword evidence="5 7" id="KW-1133">Transmembrane helix</keyword>
<dbReference type="OrthoDB" id="2250022at2759"/>
<dbReference type="FunFam" id="1.20.1250.20:FF:000013">
    <property type="entry name" value="MFS general substrate transporter"/>
    <property type="match status" value="1"/>
</dbReference>
<dbReference type="Gene3D" id="1.20.1250.20">
    <property type="entry name" value="MFS general substrate transporter like domains"/>
    <property type="match status" value="2"/>
</dbReference>
<sequence>MPEQCLQDSKQQVDAEKVDHADLVSPEWKKTEKSLVRKLDMTLIPVVWVLYMFNYLDRNNIAQARLNNIERDLGLEGTDFNVAVSVLNIGYMLAQLPSNMILTRVRPSIYLPCCVMLWSCVSAATAGVNNFAGLIAVRFFLGIVEAPFFPGAFYLLSCWYTRKELALRTAVLYSGLILATAFSGLIAAGIFAGLDGVHGLAGWQWMFIIEGAGSFFAALIAIGLLPDYIDSTSGSGRWLLTPRERDVAAARIAADRVSDSEADRSVWYGVLLAIKDFRTWIFFLMLCSNHTAYGFNNFFPSIVQGLNLGSKTVTLVLTAPPYLVGAVVSFLVAFSSDRHNERGFHISVPMLVAIVGFVISAATLSVPARYFASFLYASGAFAANAMVYSWAASVLSQTPEKRAAATAIINLLAQFGNIWSPYFFREQDEPRYILAMILMMAFSGLSVCCALTMKMVLKKQNAKMRADAEETGTRSVTLYTV</sequence>
<organism evidence="9 10">
    <name type="scientific">Aspergillus puulaauensis</name>
    <dbReference type="NCBI Taxonomy" id="1220207"/>
    <lineage>
        <taxon>Eukaryota</taxon>
        <taxon>Fungi</taxon>
        <taxon>Dikarya</taxon>
        <taxon>Ascomycota</taxon>
        <taxon>Pezizomycotina</taxon>
        <taxon>Eurotiomycetes</taxon>
        <taxon>Eurotiomycetidae</taxon>
        <taxon>Eurotiales</taxon>
        <taxon>Aspergillaceae</taxon>
        <taxon>Aspergillus</taxon>
    </lineage>
</organism>
<feature type="transmembrane region" description="Helical" evidence="7">
    <location>
        <begin position="135"/>
        <end position="158"/>
    </location>
</feature>
<comment type="subcellular location">
    <subcellularLocation>
        <location evidence="1">Membrane</location>
        <topology evidence="1">Multi-pass membrane protein</topology>
    </subcellularLocation>
</comment>
<feature type="transmembrane region" description="Helical" evidence="7">
    <location>
        <begin position="432"/>
        <end position="457"/>
    </location>
</feature>
<gene>
    <name evidence="9" type="ORF">APUU_10505A</name>
</gene>
<dbReference type="GO" id="GO:0016020">
    <property type="term" value="C:membrane"/>
    <property type="evidence" value="ECO:0007669"/>
    <property type="project" value="UniProtKB-SubCell"/>
</dbReference>
<dbReference type="InterPro" id="IPR036259">
    <property type="entry name" value="MFS_trans_sf"/>
</dbReference>
<dbReference type="Proteomes" id="UP000654913">
    <property type="component" value="Chromosome 1"/>
</dbReference>
<keyword evidence="6 7" id="KW-0472">Membrane</keyword>
<dbReference type="GO" id="GO:0022857">
    <property type="term" value="F:transmembrane transporter activity"/>
    <property type="evidence" value="ECO:0007669"/>
    <property type="project" value="InterPro"/>
</dbReference>
<dbReference type="InterPro" id="IPR011701">
    <property type="entry name" value="MFS"/>
</dbReference>
<feature type="transmembrane region" description="Helical" evidence="7">
    <location>
        <begin position="170"/>
        <end position="191"/>
    </location>
</feature>
<keyword evidence="4 7" id="KW-0812">Transmembrane</keyword>
<feature type="transmembrane region" description="Helical" evidence="7">
    <location>
        <begin position="277"/>
        <end position="295"/>
    </location>
</feature>
<feature type="transmembrane region" description="Helical" evidence="7">
    <location>
        <begin position="370"/>
        <end position="391"/>
    </location>
</feature>
<feature type="domain" description="Major facilitator superfamily (MFS) profile" evidence="8">
    <location>
        <begin position="43"/>
        <end position="461"/>
    </location>
</feature>
<reference evidence="9" key="1">
    <citation type="submission" date="2021-01" db="EMBL/GenBank/DDBJ databases">
        <authorList>
            <consortium name="Aspergillus puulaauensis MK2 genome sequencing consortium"/>
            <person name="Kazuki M."/>
            <person name="Futagami T."/>
        </authorList>
    </citation>
    <scope>NUCLEOTIDE SEQUENCE</scope>
    <source>
        <strain evidence="9">MK2</strain>
    </source>
</reference>
<dbReference type="GeneID" id="64967682"/>
<keyword evidence="10" id="KW-1185">Reference proteome</keyword>
<evidence type="ECO:0000313" key="10">
    <source>
        <dbReference type="Proteomes" id="UP000654913"/>
    </source>
</evidence>
<feature type="transmembrane region" description="Helical" evidence="7">
    <location>
        <begin position="315"/>
        <end position="334"/>
    </location>
</feature>
<proteinExistence type="inferred from homology"/>
<evidence type="ECO:0000259" key="8">
    <source>
        <dbReference type="PROSITE" id="PS50850"/>
    </source>
</evidence>
<evidence type="ECO:0000256" key="3">
    <source>
        <dbReference type="ARBA" id="ARBA00022448"/>
    </source>
</evidence>
<feature type="transmembrane region" description="Helical" evidence="7">
    <location>
        <begin position="346"/>
        <end position="364"/>
    </location>
</feature>
<dbReference type="AlphaFoldDB" id="A0A7R7XA64"/>
<evidence type="ECO:0000256" key="7">
    <source>
        <dbReference type="SAM" id="Phobius"/>
    </source>
</evidence>
<name>A0A7R7XA64_9EURO</name>
<evidence type="ECO:0000256" key="6">
    <source>
        <dbReference type="ARBA" id="ARBA00023136"/>
    </source>
</evidence>
<dbReference type="FunFam" id="1.20.1250.20:FF:000057">
    <property type="entry name" value="MFS general substrate transporter"/>
    <property type="match status" value="1"/>
</dbReference>
<dbReference type="SUPFAM" id="SSF103473">
    <property type="entry name" value="MFS general substrate transporter"/>
    <property type="match status" value="1"/>
</dbReference>
<dbReference type="PROSITE" id="PS50850">
    <property type="entry name" value="MFS"/>
    <property type="match status" value="1"/>
</dbReference>
<feature type="transmembrane region" description="Helical" evidence="7">
    <location>
        <begin position="403"/>
        <end position="420"/>
    </location>
</feature>
<reference evidence="9" key="2">
    <citation type="submission" date="2021-02" db="EMBL/GenBank/DDBJ databases">
        <title>Aspergillus puulaauensis MK2 genome sequence.</title>
        <authorList>
            <person name="Futagami T."/>
            <person name="Mori K."/>
            <person name="Kadooka C."/>
            <person name="Tanaka T."/>
        </authorList>
    </citation>
    <scope>NUCLEOTIDE SEQUENCE</scope>
    <source>
        <strain evidence="9">MK2</strain>
    </source>
</reference>
<dbReference type="Pfam" id="PF07690">
    <property type="entry name" value="MFS_1"/>
    <property type="match status" value="1"/>
</dbReference>
<evidence type="ECO:0000256" key="1">
    <source>
        <dbReference type="ARBA" id="ARBA00004141"/>
    </source>
</evidence>
<evidence type="ECO:0000256" key="5">
    <source>
        <dbReference type="ARBA" id="ARBA00022989"/>
    </source>
</evidence>
<dbReference type="KEGG" id="apuu:APUU_10505A"/>
<dbReference type="EMBL" id="AP024443">
    <property type="protein sequence ID" value="BCS17677.1"/>
    <property type="molecule type" value="Genomic_DNA"/>
</dbReference>
<evidence type="ECO:0000256" key="4">
    <source>
        <dbReference type="ARBA" id="ARBA00022692"/>
    </source>
</evidence>
<dbReference type="RefSeq" id="XP_041549871.1">
    <property type="nucleotide sequence ID" value="XM_041701541.1"/>
</dbReference>
<dbReference type="InterPro" id="IPR020846">
    <property type="entry name" value="MFS_dom"/>
</dbReference>
<protein>
    <recommendedName>
        <fullName evidence="8">Major facilitator superfamily (MFS) profile domain-containing protein</fullName>
    </recommendedName>
</protein>
<feature type="transmembrane region" description="Helical" evidence="7">
    <location>
        <begin position="109"/>
        <end position="129"/>
    </location>
</feature>
<evidence type="ECO:0000256" key="2">
    <source>
        <dbReference type="ARBA" id="ARBA00008335"/>
    </source>
</evidence>
<evidence type="ECO:0000313" key="9">
    <source>
        <dbReference type="EMBL" id="BCS17677.1"/>
    </source>
</evidence>
<keyword evidence="3" id="KW-0813">Transport</keyword>
<dbReference type="PANTHER" id="PTHR43791:SF62">
    <property type="entry name" value="MAJOR FACILITATOR SUPERFAMILY (MFS) PROFILE DOMAIN-CONTAINING PROTEIN"/>
    <property type="match status" value="1"/>
</dbReference>
<feature type="transmembrane region" description="Helical" evidence="7">
    <location>
        <begin position="203"/>
        <end position="225"/>
    </location>
</feature>